<evidence type="ECO:0000313" key="1">
    <source>
        <dbReference type="EMBL" id="GBP09083.1"/>
    </source>
</evidence>
<proteinExistence type="predicted"/>
<accession>A0A4C1T3J0</accession>
<dbReference type="AlphaFoldDB" id="A0A4C1T3J0"/>
<reference evidence="1 2" key="1">
    <citation type="journal article" date="2019" name="Commun. Biol.">
        <title>The bagworm genome reveals a unique fibroin gene that provides high tensile strength.</title>
        <authorList>
            <person name="Kono N."/>
            <person name="Nakamura H."/>
            <person name="Ohtoshi R."/>
            <person name="Tomita M."/>
            <person name="Numata K."/>
            <person name="Arakawa K."/>
        </authorList>
    </citation>
    <scope>NUCLEOTIDE SEQUENCE [LARGE SCALE GENOMIC DNA]</scope>
</reference>
<evidence type="ECO:0000313" key="2">
    <source>
        <dbReference type="Proteomes" id="UP000299102"/>
    </source>
</evidence>
<comment type="caution">
    <text evidence="1">The sequence shown here is derived from an EMBL/GenBank/DDBJ whole genome shotgun (WGS) entry which is preliminary data.</text>
</comment>
<dbReference type="EMBL" id="BGZK01000033">
    <property type="protein sequence ID" value="GBP09083.1"/>
    <property type="molecule type" value="Genomic_DNA"/>
</dbReference>
<gene>
    <name evidence="1" type="ORF">EVAR_78410_1</name>
</gene>
<name>A0A4C1T3J0_EUMVA</name>
<organism evidence="1 2">
    <name type="scientific">Eumeta variegata</name>
    <name type="common">Bagworm moth</name>
    <name type="synonym">Eumeta japonica</name>
    <dbReference type="NCBI Taxonomy" id="151549"/>
    <lineage>
        <taxon>Eukaryota</taxon>
        <taxon>Metazoa</taxon>
        <taxon>Ecdysozoa</taxon>
        <taxon>Arthropoda</taxon>
        <taxon>Hexapoda</taxon>
        <taxon>Insecta</taxon>
        <taxon>Pterygota</taxon>
        <taxon>Neoptera</taxon>
        <taxon>Endopterygota</taxon>
        <taxon>Lepidoptera</taxon>
        <taxon>Glossata</taxon>
        <taxon>Ditrysia</taxon>
        <taxon>Tineoidea</taxon>
        <taxon>Psychidae</taxon>
        <taxon>Oiketicinae</taxon>
        <taxon>Eumeta</taxon>
    </lineage>
</organism>
<protein>
    <submittedName>
        <fullName evidence="1">Uncharacterized protein</fullName>
    </submittedName>
</protein>
<dbReference type="Proteomes" id="UP000299102">
    <property type="component" value="Unassembled WGS sequence"/>
</dbReference>
<keyword evidence="2" id="KW-1185">Reference proteome</keyword>
<sequence length="91" mass="9709">MIPYAGPAALLGAYEADASRTARPVNVEIFCPCVSHFGASSARSPKPPPPAELTTAEIAREPAPARVEALTDTKKYICFVNSPKCYEDIIS</sequence>